<reference evidence="5 6" key="1">
    <citation type="submission" date="2014-04" db="EMBL/GenBank/DDBJ databases">
        <authorList>
            <consortium name="International Citrus Genome Consortium"/>
            <person name="Gmitter F."/>
            <person name="Chen C."/>
            <person name="Farmerie W."/>
            <person name="Harkins T."/>
            <person name="Desany B."/>
            <person name="Mohiuddin M."/>
            <person name="Kodira C."/>
            <person name="Borodovsky M."/>
            <person name="Lomsadze A."/>
            <person name="Burns P."/>
            <person name="Jenkins J."/>
            <person name="Prochnik S."/>
            <person name="Shu S."/>
            <person name="Chapman J."/>
            <person name="Pitluck S."/>
            <person name="Schmutz J."/>
            <person name="Rokhsar D."/>
        </authorList>
    </citation>
    <scope>NUCLEOTIDE SEQUENCE</scope>
</reference>
<gene>
    <name evidence="5" type="ORF">CISIN_1g037045mg</name>
</gene>
<dbReference type="EMBL" id="KK786129">
    <property type="protein sequence ID" value="KDO40113.1"/>
    <property type="molecule type" value="Genomic_DNA"/>
</dbReference>
<dbReference type="Pfam" id="PF23598">
    <property type="entry name" value="LRR_14"/>
    <property type="match status" value="1"/>
</dbReference>
<evidence type="ECO:0000259" key="4">
    <source>
        <dbReference type="Pfam" id="PF23598"/>
    </source>
</evidence>
<evidence type="ECO:0000313" key="6">
    <source>
        <dbReference type="Proteomes" id="UP000027120"/>
    </source>
</evidence>
<keyword evidence="1" id="KW-0677">Repeat</keyword>
<evidence type="ECO:0000259" key="3">
    <source>
        <dbReference type="Pfam" id="PF00931"/>
    </source>
</evidence>
<dbReference type="InterPro" id="IPR032675">
    <property type="entry name" value="LRR_dom_sf"/>
</dbReference>
<dbReference type="InterPro" id="IPR027417">
    <property type="entry name" value="P-loop_NTPase"/>
</dbReference>
<feature type="non-terminal residue" evidence="5">
    <location>
        <position position="424"/>
    </location>
</feature>
<evidence type="ECO:0000313" key="5">
    <source>
        <dbReference type="EMBL" id="KDO40113.1"/>
    </source>
</evidence>
<dbReference type="GO" id="GO:0006952">
    <property type="term" value="P:defense response"/>
    <property type="evidence" value="ECO:0007669"/>
    <property type="project" value="UniProtKB-KW"/>
</dbReference>
<organism evidence="5 6">
    <name type="scientific">Citrus sinensis</name>
    <name type="common">Sweet orange</name>
    <name type="synonym">Citrus aurantium var. sinensis</name>
    <dbReference type="NCBI Taxonomy" id="2711"/>
    <lineage>
        <taxon>Eukaryota</taxon>
        <taxon>Viridiplantae</taxon>
        <taxon>Streptophyta</taxon>
        <taxon>Embryophyta</taxon>
        <taxon>Tracheophyta</taxon>
        <taxon>Spermatophyta</taxon>
        <taxon>Magnoliopsida</taxon>
        <taxon>eudicotyledons</taxon>
        <taxon>Gunneridae</taxon>
        <taxon>Pentapetalae</taxon>
        <taxon>rosids</taxon>
        <taxon>malvids</taxon>
        <taxon>Sapindales</taxon>
        <taxon>Rutaceae</taxon>
        <taxon>Aurantioideae</taxon>
        <taxon>Citrus</taxon>
    </lineage>
</organism>
<keyword evidence="6" id="KW-1185">Reference proteome</keyword>
<name>A0A067DBA1_CITSI</name>
<sequence>MKKICIWGPLGVGKTTIMENLHHSIGESRRFDIIFWENINTDGNIRDIQEIILERLKVNAKELNNDLRADIISKELNDRSYVLFLDGVSSEINFKEIGMHDDHGRGKVVFACRSREFCWQADGVIHVQQLCQREAKKLFWEVVGVHLKKYPDIELVADSIVKECGGMPYMLKLIGKELANQSEVAIWRATADELRLTSSEEKKELEEVDRFFTLVYKNLSLEQQHCLLGWAIFSTGLELSQDYIIDGWAAQKFLASFNKIGDAHTKRLSLFGFPSSTLPDMPNCCEILTLILEGKRLEKLPTSFFDYMCHLQLLDLHETNIGCLPPSISRLINLNALFLRSSCSLLLQLPAEIGRLQKLEILDVSHTKVQCLPSEIGQLIELKYLRVSRVENVGNHTHADAGSGEMISLNIISKLRLLEELIIE</sequence>
<dbReference type="PANTHER" id="PTHR36766:SF64">
    <property type="entry name" value="OS12G0206100 PROTEIN"/>
    <property type="match status" value="1"/>
</dbReference>
<accession>A0A067DBA1</accession>
<dbReference type="Gene3D" id="3.40.50.300">
    <property type="entry name" value="P-loop containing nucleotide triphosphate hydrolases"/>
    <property type="match status" value="1"/>
</dbReference>
<dbReference type="Gene3D" id="3.80.10.10">
    <property type="entry name" value="Ribonuclease Inhibitor"/>
    <property type="match status" value="1"/>
</dbReference>
<feature type="domain" description="Disease resistance R13L4/SHOC-2-like LRR" evidence="4">
    <location>
        <begin position="346"/>
        <end position="416"/>
    </location>
</feature>
<proteinExistence type="predicted"/>
<dbReference type="AlphaFoldDB" id="A0A067DBA1"/>
<dbReference type="InterPro" id="IPR002182">
    <property type="entry name" value="NB-ARC"/>
</dbReference>
<evidence type="ECO:0000256" key="1">
    <source>
        <dbReference type="ARBA" id="ARBA00022737"/>
    </source>
</evidence>
<evidence type="ECO:0000256" key="2">
    <source>
        <dbReference type="ARBA" id="ARBA00022821"/>
    </source>
</evidence>
<keyword evidence="2" id="KW-0611">Plant defense</keyword>
<dbReference type="SUPFAM" id="SSF52540">
    <property type="entry name" value="P-loop containing nucleoside triphosphate hydrolases"/>
    <property type="match status" value="1"/>
</dbReference>
<dbReference type="Gene3D" id="1.10.8.430">
    <property type="entry name" value="Helical domain of apoptotic protease-activating factors"/>
    <property type="match status" value="1"/>
</dbReference>
<feature type="domain" description="NB-ARC" evidence="3">
    <location>
        <begin position="4"/>
        <end position="143"/>
    </location>
</feature>
<dbReference type="SUPFAM" id="SSF52058">
    <property type="entry name" value="L domain-like"/>
    <property type="match status" value="1"/>
</dbReference>
<dbReference type="InterPro" id="IPR042197">
    <property type="entry name" value="Apaf_helical"/>
</dbReference>
<dbReference type="InterPro" id="IPR055414">
    <property type="entry name" value="LRR_R13L4/SHOC2-like"/>
</dbReference>
<dbReference type="Pfam" id="PF00931">
    <property type="entry name" value="NB-ARC"/>
    <property type="match status" value="1"/>
</dbReference>
<dbReference type="GO" id="GO:0043531">
    <property type="term" value="F:ADP binding"/>
    <property type="evidence" value="ECO:0007669"/>
    <property type="project" value="InterPro"/>
</dbReference>
<dbReference type="PRINTS" id="PR00364">
    <property type="entry name" value="DISEASERSIST"/>
</dbReference>
<dbReference type="Proteomes" id="UP000027120">
    <property type="component" value="Unassembled WGS sequence"/>
</dbReference>
<protein>
    <submittedName>
        <fullName evidence="5">Uncharacterized protein</fullName>
    </submittedName>
</protein>
<dbReference type="PANTHER" id="PTHR36766">
    <property type="entry name" value="PLANT BROAD-SPECTRUM MILDEW RESISTANCE PROTEIN RPW8"/>
    <property type="match status" value="1"/>
</dbReference>